<evidence type="ECO:0000256" key="1">
    <source>
        <dbReference type="ARBA" id="ARBA00004479"/>
    </source>
</evidence>
<evidence type="ECO:0000313" key="16">
    <source>
        <dbReference type="EMBL" id="GCB71819.1"/>
    </source>
</evidence>
<dbReference type="Gene3D" id="3.40.50.10140">
    <property type="entry name" value="Toll/interleukin-1 receptor homology (TIR) domain"/>
    <property type="match status" value="1"/>
</dbReference>
<evidence type="ECO:0000256" key="3">
    <source>
        <dbReference type="ARBA" id="ARBA00022588"/>
    </source>
</evidence>
<gene>
    <name evidence="16" type="ORF">scyTo_0001712</name>
</gene>
<dbReference type="FunFam" id="3.40.50.10140:FF:000001">
    <property type="entry name" value="Toll-like receptor 2"/>
    <property type="match status" value="1"/>
</dbReference>
<evidence type="ECO:0000256" key="13">
    <source>
        <dbReference type="ARBA" id="ARBA00023198"/>
    </source>
</evidence>
<dbReference type="InterPro" id="IPR000157">
    <property type="entry name" value="TIR_dom"/>
</dbReference>
<keyword evidence="4" id="KW-0433">Leucine-rich repeat</keyword>
<dbReference type="PROSITE" id="PS50104">
    <property type="entry name" value="TIR"/>
    <property type="match status" value="1"/>
</dbReference>
<keyword evidence="10 14" id="KW-0472">Membrane</keyword>
<keyword evidence="12" id="KW-0325">Glycoprotein</keyword>
<protein>
    <recommendedName>
        <fullName evidence="15">TIR domain-containing protein</fullName>
    </recommendedName>
</protein>
<evidence type="ECO:0000256" key="7">
    <source>
        <dbReference type="ARBA" id="ARBA00022737"/>
    </source>
</evidence>
<keyword evidence="5 14" id="KW-0812">Transmembrane</keyword>
<keyword evidence="9 14" id="KW-1133">Transmembrane helix</keyword>
<dbReference type="GO" id="GO:0038023">
    <property type="term" value="F:signaling receptor activity"/>
    <property type="evidence" value="ECO:0007669"/>
    <property type="project" value="TreeGrafter"/>
</dbReference>
<evidence type="ECO:0000256" key="11">
    <source>
        <dbReference type="ARBA" id="ARBA00023170"/>
    </source>
</evidence>
<dbReference type="GO" id="GO:0045087">
    <property type="term" value="P:innate immune response"/>
    <property type="evidence" value="ECO:0007669"/>
    <property type="project" value="UniProtKB-KW"/>
</dbReference>
<dbReference type="Pfam" id="PF01582">
    <property type="entry name" value="TIR"/>
    <property type="match status" value="1"/>
</dbReference>
<evidence type="ECO:0000256" key="10">
    <source>
        <dbReference type="ARBA" id="ARBA00023136"/>
    </source>
</evidence>
<dbReference type="InterPro" id="IPR032675">
    <property type="entry name" value="LRR_dom_sf"/>
</dbReference>
<dbReference type="PANTHER" id="PTHR24365">
    <property type="entry name" value="TOLL-LIKE RECEPTOR"/>
    <property type="match status" value="1"/>
</dbReference>
<dbReference type="InterPro" id="IPR000483">
    <property type="entry name" value="Cys-rich_flank_reg_C"/>
</dbReference>
<dbReference type="SMART" id="SM00255">
    <property type="entry name" value="TIR"/>
    <property type="match status" value="1"/>
</dbReference>
<comment type="subcellular location">
    <subcellularLocation>
        <location evidence="1">Membrane</location>
        <topology evidence="1">Single-pass type I membrane protein</topology>
    </subcellularLocation>
</comment>
<keyword evidence="11" id="KW-0675">Receptor</keyword>
<evidence type="ECO:0000256" key="4">
    <source>
        <dbReference type="ARBA" id="ARBA00022614"/>
    </source>
</evidence>
<dbReference type="GO" id="GO:0005886">
    <property type="term" value="C:plasma membrane"/>
    <property type="evidence" value="ECO:0007669"/>
    <property type="project" value="TreeGrafter"/>
</dbReference>
<dbReference type="SMART" id="SM00082">
    <property type="entry name" value="LRRCT"/>
    <property type="match status" value="1"/>
</dbReference>
<evidence type="ECO:0000256" key="14">
    <source>
        <dbReference type="SAM" id="Phobius"/>
    </source>
</evidence>
<keyword evidence="7" id="KW-0677">Repeat</keyword>
<dbReference type="GO" id="GO:0043235">
    <property type="term" value="C:receptor complex"/>
    <property type="evidence" value="ECO:0007669"/>
    <property type="project" value="TreeGrafter"/>
</dbReference>
<evidence type="ECO:0000256" key="8">
    <source>
        <dbReference type="ARBA" id="ARBA00022859"/>
    </source>
</evidence>
<dbReference type="GO" id="GO:0006954">
    <property type="term" value="P:inflammatory response"/>
    <property type="evidence" value="ECO:0007669"/>
    <property type="project" value="UniProtKB-KW"/>
</dbReference>
<keyword evidence="13" id="KW-0395">Inflammatory response</keyword>
<evidence type="ECO:0000256" key="2">
    <source>
        <dbReference type="ARBA" id="ARBA00009634"/>
    </source>
</evidence>
<keyword evidence="3" id="KW-0399">Innate immunity</keyword>
<comment type="similarity">
    <text evidence="2">Belongs to the Toll-like receptor family.</text>
</comment>
<accession>A0A401PFE4</accession>
<feature type="domain" description="TIR" evidence="15">
    <location>
        <begin position="124"/>
        <end position="267"/>
    </location>
</feature>
<name>A0A401PFE4_SCYTO</name>
<reference evidence="16 17" key="1">
    <citation type="journal article" date="2018" name="Nat. Ecol. Evol.">
        <title>Shark genomes provide insights into elasmobranch evolution and the origin of vertebrates.</title>
        <authorList>
            <person name="Hara Y"/>
            <person name="Yamaguchi K"/>
            <person name="Onimaru K"/>
            <person name="Kadota M"/>
            <person name="Koyanagi M"/>
            <person name="Keeley SD"/>
            <person name="Tatsumi K"/>
            <person name="Tanaka K"/>
            <person name="Motone F"/>
            <person name="Kageyama Y"/>
            <person name="Nozu R"/>
            <person name="Adachi N"/>
            <person name="Nishimura O"/>
            <person name="Nakagawa R"/>
            <person name="Tanegashima C"/>
            <person name="Kiyatake I"/>
            <person name="Matsumoto R"/>
            <person name="Murakumo K"/>
            <person name="Nishida K"/>
            <person name="Terakita A"/>
            <person name="Kuratani S"/>
            <person name="Sato K"/>
            <person name="Hyodo S Kuraku.S."/>
        </authorList>
    </citation>
    <scope>NUCLEOTIDE SEQUENCE [LARGE SCALE GENOMIC DNA]</scope>
</reference>
<organism evidence="16 17">
    <name type="scientific">Scyliorhinus torazame</name>
    <name type="common">Cloudy catshark</name>
    <name type="synonym">Catulus torazame</name>
    <dbReference type="NCBI Taxonomy" id="75743"/>
    <lineage>
        <taxon>Eukaryota</taxon>
        <taxon>Metazoa</taxon>
        <taxon>Chordata</taxon>
        <taxon>Craniata</taxon>
        <taxon>Vertebrata</taxon>
        <taxon>Chondrichthyes</taxon>
        <taxon>Elasmobranchii</taxon>
        <taxon>Galeomorphii</taxon>
        <taxon>Galeoidea</taxon>
        <taxon>Carcharhiniformes</taxon>
        <taxon>Scyliorhinidae</taxon>
        <taxon>Scyliorhinus</taxon>
    </lineage>
</organism>
<evidence type="ECO:0000256" key="9">
    <source>
        <dbReference type="ARBA" id="ARBA00022989"/>
    </source>
</evidence>
<dbReference type="SUPFAM" id="SSF52200">
    <property type="entry name" value="Toll/Interleukin receptor TIR domain"/>
    <property type="match status" value="1"/>
</dbReference>
<dbReference type="GO" id="GO:0002224">
    <property type="term" value="P:toll-like receptor signaling pathway"/>
    <property type="evidence" value="ECO:0007669"/>
    <property type="project" value="TreeGrafter"/>
</dbReference>
<feature type="transmembrane region" description="Helical" evidence="14">
    <location>
        <begin position="71"/>
        <end position="94"/>
    </location>
</feature>
<evidence type="ECO:0000256" key="12">
    <source>
        <dbReference type="ARBA" id="ARBA00023180"/>
    </source>
</evidence>
<keyword evidence="17" id="KW-1185">Reference proteome</keyword>
<dbReference type="STRING" id="75743.A0A401PFE4"/>
<sequence length="295" mass="34895">MHSSQSLDLVELKFSNNPFECFCEIQTVFNYVQQAQTAILEWPNQYQCDRPQKFKGQAIQFLKFSPIECKIPLFVGVLLACVVLLVAVCIMLCIKYNVTWYIRTLWLWLKAKRAVDVSLVENKFEYNAFISYSEYDSSWVKDVLLAQLENSDPPCRICIHERDFKPGKSIINNIIDCISKSYKTIFILSKHFVQSEWCHYELFFAHQQVFDDKKDSLILLLLEPIPKNSIPDRFCKLRKLMNRNTYLEWPQNEFQRGFFWKRLKAVLNLDFHSCSSQVTQQEIIQIPDLIPEHHM</sequence>
<evidence type="ECO:0000256" key="5">
    <source>
        <dbReference type="ARBA" id="ARBA00022692"/>
    </source>
</evidence>
<dbReference type="Gene3D" id="3.80.10.10">
    <property type="entry name" value="Ribonuclease Inhibitor"/>
    <property type="match status" value="1"/>
</dbReference>
<dbReference type="InterPro" id="IPR035897">
    <property type="entry name" value="Toll_tir_struct_dom_sf"/>
</dbReference>
<dbReference type="GO" id="GO:0042497">
    <property type="term" value="F:triacyl lipopeptide binding"/>
    <property type="evidence" value="ECO:0007669"/>
    <property type="project" value="TreeGrafter"/>
</dbReference>
<dbReference type="EMBL" id="BFAA01000395">
    <property type="protein sequence ID" value="GCB71819.1"/>
    <property type="molecule type" value="Genomic_DNA"/>
</dbReference>
<evidence type="ECO:0000259" key="15">
    <source>
        <dbReference type="PROSITE" id="PS50104"/>
    </source>
</evidence>
<dbReference type="OrthoDB" id="1081807at2759"/>
<dbReference type="PANTHER" id="PTHR24365:SF17">
    <property type="entry name" value="TOLL-LIKE RECEPTOR 2"/>
    <property type="match status" value="1"/>
</dbReference>
<keyword evidence="8" id="KW-0391">Immunity</keyword>
<dbReference type="AlphaFoldDB" id="A0A401PFE4"/>
<comment type="caution">
    <text evidence="16">The sequence shown here is derived from an EMBL/GenBank/DDBJ whole genome shotgun (WGS) entry which is preliminary data.</text>
</comment>
<evidence type="ECO:0000256" key="6">
    <source>
        <dbReference type="ARBA" id="ARBA00022729"/>
    </source>
</evidence>
<dbReference type="OMA" id="MITISWR"/>
<evidence type="ECO:0000313" key="17">
    <source>
        <dbReference type="Proteomes" id="UP000288216"/>
    </source>
</evidence>
<keyword evidence="6" id="KW-0732">Signal</keyword>
<dbReference type="Proteomes" id="UP000288216">
    <property type="component" value="Unassembled WGS sequence"/>
</dbReference>
<proteinExistence type="inferred from homology"/>